<evidence type="ECO:0000313" key="1">
    <source>
        <dbReference type="EMBL" id="MBD2616126.1"/>
    </source>
</evidence>
<dbReference type="InterPro" id="IPR009003">
    <property type="entry name" value="Peptidase_S1_PA"/>
</dbReference>
<name>A0ABR8HL88_NOSPU</name>
<evidence type="ECO:0000313" key="2">
    <source>
        <dbReference type="Proteomes" id="UP000606396"/>
    </source>
</evidence>
<dbReference type="Pfam" id="PF13365">
    <property type="entry name" value="Trypsin_2"/>
    <property type="match status" value="1"/>
</dbReference>
<comment type="caution">
    <text evidence="1">The sequence shown here is derived from an EMBL/GenBank/DDBJ whole genome shotgun (WGS) entry which is preliminary data.</text>
</comment>
<dbReference type="InterPro" id="IPR043504">
    <property type="entry name" value="Peptidase_S1_PA_chymotrypsin"/>
</dbReference>
<organism evidence="1 2">
    <name type="scientific">Nostoc punctiforme FACHB-252</name>
    <dbReference type="NCBI Taxonomy" id="1357509"/>
    <lineage>
        <taxon>Bacteria</taxon>
        <taxon>Bacillati</taxon>
        <taxon>Cyanobacteriota</taxon>
        <taxon>Cyanophyceae</taxon>
        <taxon>Nostocales</taxon>
        <taxon>Nostocaceae</taxon>
        <taxon>Nostoc</taxon>
    </lineage>
</organism>
<protein>
    <submittedName>
        <fullName evidence="1">Trypsin-like peptidase domain-containing protein</fullName>
    </submittedName>
</protein>
<sequence>MLQLNSDFRDNLLDTLLEIPALRNQENRDLLLRNLPPGPVSAISRSSAFITDLNNITSAVEAWGQLNSGEWALVVLTKNALRFAKGTQQGQDLETLLGELETLTVREIPLLTPLEVPIEEVLIWQQDERLPVNFLERGFTASKAVAKVIVPRVLNGVPSPGTSNGSGWLISPDLLVTNHHVIEARDKRYEPAAKEADFKAQALMATVWFNYTDRNVDYTEYQCVELVHFSVEFDYALLRLSPISLSSSNKLLPTWGYLSVIQSKPILLKGSRLNIIQHPQGGPQRIAIRSNFYVDYISTRTSPERIRYLTDTEPGSSGSPVFNDEWQVLALHHAAVKVPDAKYKDEVVKYNNQGVLINAILDNLPDAVRKEVQEAQANLSK</sequence>
<dbReference type="Proteomes" id="UP000606396">
    <property type="component" value="Unassembled WGS sequence"/>
</dbReference>
<reference evidence="1 2" key="1">
    <citation type="journal article" date="2020" name="ISME J.">
        <title>Comparative genomics reveals insights into cyanobacterial evolution and habitat adaptation.</title>
        <authorList>
            <person name="Chen M.Y."/>
            <person name="Teng W.K."/>
            <person name="Zhao L."/>
            <person name="Hu C.X."/>
            <person name="Zhou Y.K."/>
            <person name="Han B.P."/>
            <person name="Song L.R."/>
            <person name="Shu W.S."/>
        </authorList>
    </citation>
    <scope>NUCLEOTIDE SEQUENCE [LARGE SCALE GENOMIC DNA]</scope>
    <source>
        <strain evidence="1 2">FACHB-252</strain>
    </source>
</reference>
<dbReference type="RefSeq" id="WP_190952587.1">
    <property type="nucleotide sequence ID" value="NZ_JACJTC010000040.1"/>
</dbReference>
<dbReference type="Gene3D" id="2.40.10.10">
    <property type="entry name" value="Trypsin-like serine proteases"/>
    <property type="match status" value="2"/>
</dbReference>
<proteinExistence type="predicted"/>
<dbReference type="PANTHER" id="PTHR36234:SF5">
    <property type="entry name" value="LYSYL ENDOPEPTIDASE"/>
    <property type="match status" value="1"/>
</dbReference>
<dbReference type="EMBL" id="JACJTC010000040">
    <property type="protein sequence ID" value="MBD2616126.1"/>
    <property type="molecule type" value="Genomic_DNA"/>
</dbReference>
<dbReference type="PANTHER" id="PTHR36234">
    <property type="entry name" value="LYSYL ENDOPEPTIDASE"/>
    <property type="match status" value="1"/>
</dbReference>
<dbReference type="SUPFAM" id="SSF50494">
    <property type="entry name" value="Trypsin-like serine proteases"/>
    <property type="match status" value="1"/>
</dbReference>
<gene>
    <name evidence="1" type="ORF">H6G94_33615</name>
</gene>
<accession>A0ABR8HL88</accession>
<keyword evidence="2" id="KW-1185">Reference proteome</keyword>